<feature type="transmembrane region" description="Helical" evidence="1">
    <location>
        <begin position="158"/>
        <end position="175"/>
    </location>
</feature>
<proteinExistence type="predicted"/>
<dbReference type="Proteomes" id="UP001596447">
    <property type="component" value="Unassembled WGS sequence"/>
</dbReference>
<dbReference type="Pfam" id="PF09997">
    <property type="entry name" value="DUF2238"/>
    <property type="match status" value="1"/>
</dbReference>
<feature type="transmembrane region" description="Helical" evidence="1">
    <location>
        <begin position="93"/>
        <end position="111"/>
    </location>
</feature>
<accession>A0ABD5Z6F1</accession>
<feature type="transmembrane region" description="Helical" evidence="1">
    <location>
        <begin position="118"/>
        <end position="138"/>
    </location>
</feature>
<evidence type="ECO:0000313" key="2">
    <source>
        <dbReference type="EMBL" id="MFC7200746.1"/>
    </source>
</evidence>
<keyword evidence="3" id="KW-1185">Reference proteome</keyword>
<evidence type="ECO:0000313" key="3">
    <source>
        <dbReference type="Proteomes" id="UP001596447"/>
    </source>
</evidence>
<protein>
    <submittedName>
        <fullName evidence="2">Uncharacterized protein</fullName>
    </submittedName>
</protein>
<dbReference type="EMBL" id="JBHTAR010000011">
    <property type="protein sequence ID" value="MFC7200746.1"/>
    <property type="molecule type" value="Genomic_DNA"/>
</dbReference>
<keyword evidence="1" id="KW-1133">Transmembrane helix</keyword>
<evidence type="ECO:0000256" key="1">
    <source>
        <dbReference type="SAM" id="Phobius"/>
    </source>
</evidence>
<feature type="transmembrane region" description="Helical" evidence="1">
    <location>
        <begin position="61"/>
        <end position="81"/>
    </location>
</feature>
<feature type="transmembrane region" description="Helical" evidence="1">
    <location>
        <begin position="6"/>
        <end position="24"/>
    </location>
</feature>
<dbReference type="RefSeq" id="WP_279527512.1">
    <property type="nucleotide sequence ID" value="NZ_CP122312.1"/>
</dbReference>
<dbReference type="AlphaFoldDB" id="A0ABD5Z6F1"/>
<comment type="caution">
    <text evidence="2">The sequence shown here is derived from an EMBL/GenBank/DDBJ whole genome shotgun (WGS) entry which is preliminary data.</text>
</comment>
<dbReference type="InterPro" id="IPR014509">
    <property type="entry name" value="YjdF-like"/>
</dbReference>
<keyword evidence="1" id="KW-0812">Transmembrane</keyword>
<gene>
    <name evidence="2" type="ORF">ACFQJ9_15225</name>
</gene>
<reference evidence="2 3" key="1">
    <citation type="journal article" date="2019" name="Int. J. Syst. Evol. Microbiol.">
        <title>The Global Catalogue of Microorganisms (GCM) 10K type strain sequencing project: providing services to taxonomists for standard genome sequencing and annotation.</title>
        <authorList>
            <consortium name="The Broad Institute Genomics Platform"/>
            <consortium name="The Broad Institute Genome Sequencing Center for Infectious Disease"/>
            <person name="Wu L."/>
            <person name="Ma J."/>
        </authorList>
    </citation>
    <scope>NUCLEOTIDE SEQUENCE [LARGE SCALE GENOMIC DNA]</scope>
    <source>
        <strain evidence="2 3">XZGYJ-43</strain>
    </source>
</reference>
<keyword evidence="1" id="KW-0472">Membrane</keyword>
<sequence>MSLPPHASLRVLVGLFAVAVLLAARHTLRRFWSGMPALPTLAKRILQQFVTDLQTRSVVQWWFGVLSVGLVMVSLHYIWLAHSLYATIPWLDIPAHAVSSAGVVGILILGLRETFPDYISNWWVITMVLAIGAGFEIYEFLVKTFWYHWTLTTYLEDTVLDLLIEMLSAGIIVHLSSSLKRQRRYTPPSMYPRNR</sequence>
<name>A0ABD5Z6F1_9EURY</name>
<organism evidence="2 3">
    <name type="scientific">Halospeciosus flavus</name>
    <dbReference type="NCBI Taxonomy" id="3032283"/>
    <lineage>
        <taxon>Archaea</taxon>
        <taxon>Methanobacteriati</taxon>
        <taxon>Methanobacteriota</taxon>
        <taxon>Stenosarchaea group</taxon>
        <taxon>Halobacteria</taxon>
        <taxon>Halobacteriales</taxon>
        <taxon>Halobacteriaceae</taxon>
        <taxon>Halospeciosus</taxon>
    </lineage>
</organism>